<dbReference type="InterPro" id="IPR011006">
    <property type="entry name" value="CheY-like_superfamily"/>
</dbReference>
<evidence type="ECO:0000256" key="1">
    <source>
        <dbReference type="PROSITE-ProRule" id="PRU00169"/>
    </source>
</evidence>
<dbReference type="GO" id="GO:0000160">
    <property type="term" value="P:phosphorelay signal transduction system"/>
    <property type="evidence" value="ECO:0007669"/>
    <property type="project" value="InterPro"/>
</dbReference>
<dbReference type="Gene3D" id="3.40.50.2300">
    <property type="match status" value="1"/>
</dbReference>
<feature type="modified residue" description="4-aspartylphosphate" evidence="1">
    <location>
        <position position="73"/>
    </location>
</feature>
<keyword evidence="4" id="KW-1185">Reference proteome</keyword>
<organism evidence="3 4">
    <name type="scientific">Ramlibacter ginsenosidimutans</name>
    <dbReference type="NCBI Taxonomy" id="502333"/>
    <lineage>
        <taxon>Bacteria</taxon>
        <taxon>Pseudomonadati</taxon>
        <taxon>Pseudomonadota</taxon>
        <taxon>Betaproteobacteria</taxon>
        <taxon>Burkholderiales</taxon>
        <taxon>Comamonadaceae</taxon>
        <taxon>Ramlibacter</taxon>
    </lineage>
</organism>
<feature type="domain" description="Response regulatory" evidence="2">
    <location>
        <begin position="20"/>
        <end position="138"/>
    </location>
</feature>
<dbReference type="PROSITE" id="PS50110">
    <property type="entry name" value="RESPONSE_REGULATORY"/>
    <property type="match status" value="1"/>
</dbReference>
<reference evidence="3" key="1">
    <citation type="journal article" date="2012" name="J. Microbiol. Biotechnol.">
        <title>Ramlibacter ginsenosidimutans sp. nov., with ginsenoside-converting activity.</title>
        <authorList>
            <person name="Wang L."/>
            <person name="An D.S."/>
            <person name="Kim S.G."/>
            <person name="Jin F.X."/>
            <person name="Kim S.C."/>
            <person name="Lee S.T."/>
            <person name="Im W.T."/>
        </authorList>
    </citation>
    <scope>NUCLEOTIDE SEQUENCE</scope>
    <source>
        <strain evidence="3">KACC 17527</strain>
    </source>
</reference>
<keyword evidence="1" id="KW-0597">Phosphoprotein</keyword>
<evidence type="ECO:0000313" key="4">
    <source>
        <dbReference type="Proteomes" id="UP000630528"/>
    </source>
</evidence>
<gene>
    <name evidence="3" type="ORF">JJB11_08950</name>
</gene>
<accession>A0A934WM30</accession>
<dbReference type="AlphaFoldDB" id="A0A934WM30"/>
<evidence type="ECO:0000259" key="2">
    <source>
        <dbReference type="PROSITE" id="PS50110"/>
    </source>
</evidence>
<dbReference type="EMBL" id="JAEPWM010000002">
    <property type="protein sequence ID" value="MBK6006215.1"/>
    <property type="molecule type" value="Genomic_DNA"/>
</dbReference>
<dbReference type="SUPFAM" id="SSF52172">
    <property type="entry name" value="CheY-like"/>
    <property type="match status" value="1"/>
</dbReference>
<dbReference type="RefSeq" id="WP_201168663.1">
    <property type="nucleotide sequence ID" value="NZ_JAEPWM010000002.1"/>
</dbReference>
<proteinExistence type="predicted"/>
<dbReference type="InterPro" id="IPR001789">
    <property type="entry name" value="Sig_transdc_resp-reg_receiver"/>
</dbReference>
<evidence type="ECO:0000313" key="3">
    <source>
        <dbReference type="EMBL" id="MBK6006215.1"/>
    </source>
</evidence>
<sequence>MHPSPQAPASERIQVGRPQRVLLVVDPPALAERMAEVIASLPRLQLAGAFSTAQDAMEWTVWDRAGWHFAFVDLNLTDGGTQPLVQRLLSAPRPGTVVALGAHLWQEIRQDCARMGVYHLLEKGDLVAFRGFLEEQVR</sequence>
<dbReference type="Proteomes" id="UP000630528">
    <property type="component" value="Unassembled WGS sequence"/>
</dbReference>
<comment type="caution">
    <text evidence="3">The sequence shown here is derived from an EMBL/GenBank/DDBJ whole genome shotgun (WGS) entry which is preliminary data.</text>
</comment>
<protein>
    <recommendedName>
        <fullName evidence="2">Response regulatory domain-containing protein</fullName>
    </recommendedName>
</protein>
<reference evidence="3" key="2">
    <citation type="submission" date="2021-01" db="EMBL/GenBank/DDBJ databases">
        <authorList>
            <person name="Kang M."/>
        </authorList>
    </citation>
    <scope>NUCLEOTIDE SEQUENCE</scope>
    <source>
        <strain evidence="3">KACC 17527</strain>
    </source>
</reference>
<name>A0A934WM30_9BURK</name>